<dbReference type="SUPFAM" id="SSF81343">
    <property type="entry name" value="Fumarate reductase respiratory complex transmembrane subunits"/>
    <property type="match status" value="1"/>
</dbReference>
<dbReference type="EMBL" id="PJRQ01000034">
    <property type="protein sequence ID" value="PLR11517.1"/>
    <property type="molecule type" value="Genomic_DNA"/>
</dbReference>
<evidence type="ECO:0000256" key="5">
    <source>
        <dbReference type="ARBA" id="ARBA00011558"/>
    </source>
</evidence>
<evidence type="ECO:0000256" key="4">
    <source>
        <dbReference type="ARBA" id="ARBA00005163"/>
    </source>
</evidence>
<dbReference type="RefSeq" id="WP_101713982.1">
    <property type="nucleotide sequence ID" value="NZ_CP026100.1"/>
</dbReference>
<dbReference type="InterPro" id="IPR000701">
    <property type="entry name" value="SuccDH_FuR_B_TM-su"/>
</dbReference>
<evidence type="ECO:0000313" key="20">
    <source>
        <dbReference type="Proteomes" id="UP000281192"/>
    </source>
</evidence>
<name>A0A2N5CRC2_9CAUL</name>
<evidence type="ECO:0000256" key="1">
    <source>
        <dbReference type="ARBA" id="ARBA00001971"/>
    </source>
</evidence>
<dbReference type="Pfam" id="PF01127">
    <property type="entry name" value="Sdh_cyt"/>
    <property type="match status" value="1"/>
</dbReference>
<keyword evidence="15 16" id="KW-0472">Membrane</keyword>
<comment type="function">
    <text evidence="2">Membrane-anchoring subunit of succinate dehydrogenase (SDH).</text>
</comment>
<dbReference type="UniPathway" id="UPA00223"/>
<comment type="subcellular location">
    <subcellularLocation>
        <location evidence="3">Membrane</location>
        <topology evidence="3">Multi-pass membrane protein</topology>
    </subcellularLocation>
</comment>
<evidence type="ECO:0000256" key="11">
    <source>
        <dbReference type="ARBA" id="ARBA00022723"/>
    </source>
</evidence>
<evidence type="ECO:0000256" key="9">
    <source>
        <dbReference type="ARBA" id="ARBA00022617"/>
    </source>
</evidence>
<dbReference type="Proteomes" id="UP000234483">
    <property type="component" value="Unassembled WGS sequence"/>
</dbReference>
<dbReference type="KEGG" id="cfh:C1707_07965"/>
<feature type="transmembrane region" description="Helical" evidence="16">
    <location>
        <begin position="60"/>
        <end position="82"/>
    </location>
</feature>
<keyword evidence="12" id="KW-0249">Electron transport</keyword>
<evidence type="ECO:0000256" key="15">
    <source>
        <dbReference type="ARBA" id="ARBA00023136"/>
    </source>
</evidence>
<evidence type="ECO:0000256" key="2">
    <source>
        <dbReference type="ARBA" id="ARBA00004050"/>
    </source>
</evidence>
<evidence type="ECO:0000256" key="7">
    <source>
        <dbReference type="ARBA" id="ARBA00022448"/>
    </source>
</evidence>
<keyword evidence="14" id="KW-0408">Iron</keyword>
<keyword evidence="13 16" id="KW-1133">Transmembrane helix</keyword>
<dbReference type="CDD" id="cd03495">
    <property type="entry name" value="SQR_TypeC_SdhD_like"/>
    <property type="match status" value="1"/>
</dbReference>
<evidence type="ECO:0000256" key="14">
    <source>
        <dbReference type="ARBA" id="ARBA00023004"/>
    </source>
</evidence>
<feature type="transmembrane region" description="Helical" evidence="16">
    <location>
        <begin position="33"/>
        <end position="54"/>
    </location>
</feature>
<keyword evidence="9" id="KW-0349">Heme</keyword>
<keyword evidence="20" id="KW-1185">Reference proteome</keyword>
<reference evidence="18 19" key="1">
    <citation type="submission" date="2017-12" db="EMBL/GenBank/DDBJ databases">
        <title>The genome sequence of Caulobacter flavus CGMCC1 15093.</title>
        <authorList>
            <person name="Gao J."/>
            <person name="Mao X."/>
            <person name="Sun J."/>
        </authorList>
    </citation>
    <scope>NUCLEOTIDE SEQUENCE [LARGE SCALE GENOMIC DNA]</scope>
    <source>
        <strain evidence="18 19">CGMCC1 15093</strain>
    </source>
</reference>
<protein>
    <recommendedName>
        <fullName evidence="6">Succinate dehydrogenase hydrophobic membrane anchor subunit</fullName>
    </recommendedName>
</protein>
<dbReference type="GO" id="GO:0006099">
    <property type="term" value="P:tricarboxylic acid cycle"/>
    <property type="evidence" value="ECO:0007669"/>
    <property type="project" value="UniProtKB-UniPathway"/>
</dbReference>
<evidence type="ECO:0000256" key="10">
    <source>
        <dbReference type="ARBA" id="ARBA00022692"/>
    </source>
</evidence>
<evidence type="ECO:0000256" key="8">
    <source>
        <dbReference type="ARBA" id="ARBA00022532"/>
    </source>
</evidence>
<evidence type="ECO:0000256" key="12">
    <source>
        <dbReference type="ARBA" id="ARBA00022982"/>
    </source>
</evidence>
<evidence type="ECO:0000313" key="18">
    <source>
        <dbReference type="EMBL" id="PLR11517.1"/>
    </source>
</evidence>
<sequence>MSTSNSPFRTPLSRARGLGASHHGVGHFISERVSGLALVPLFLWGAFAGIRLAGKDFDAVAAWVAIPINAVLLSLLFIALLVHLKNAIQVVIEDYVVAFAPKAALVIGNLFLCMLAGVAGIVSILKIAFTGAL</sequence>
<feature type="transmembrane region" description="Helical" evidence="16">
    <location>
        <begin position="103"/>
        <end position="129"/>
    </location>
</feature>
<gene>
    <name evidence="18" type="primary">sdhD</name>
    <name evidence="17" type="ORF">C1707_07965</name>
    <name evidence="18" type="ORF">CFHF_15935</name>
</gene>
<evidence type="ECO:0000256" key="13">
    <source>
        <dbReference type="ARBA" id="ARBA00022989"/>
    </source>
</evidence>
<dbReference type="EMBL" id="CP026100">
    <property type="protein sequence ID" value="AYV46194.1"/>
    <property type="molecule type" value="Genomic_DNA"/>
</dbReference>
<reference evidence="17 20" key="2">
    <citation type="submission" date="2018-01" db="EMBL/GenBank/DDBJ databases">
        <title>Complete genome sequence of Caulobacter flavus RHGG3.</title>
        <authorList>
            <person name="Yang E."/>
        </authorList>
    </citation>
    <scope>NUCLEOTIDE SEQUENCE [LARGE SCALE GENOMIC DNA]</scope>
    <source>
        <strain evidence="17 20">RHGG3</strain>
    </source>
</reference>
<accession>A0A2N5CRC2</accession>
<keyword evidence="7" id="KW-0813">Transport</keyword>
<evidence type="ECO:0000313" key="19">
    <source>
        <dbReference type="Proteomes" id="UP000234483"/>
    </source>
</evidence>
<dbReference type="InterPro" id="IPR034804">
    <property type="entry name" value="SQR/QFR_C/D"/>
</dbReference>
<keyword evidence="11" id="KW-0479">Metal-binding</keyword>
<comment type="cofactor">
    <cofactor evidence="1">
        <name>heme</name>
        <dbReference type="ChEBI" id="CHEBI:30413"/>
    </cofactor>
</comment>
<dbReference type="GO" id="GO:0016020">
    <property type="term" value="C:membrane"/>
    <property type="evidence" value="ECO:0007669"/>
    <property type="project" value="UniProtKB-SubCell"/>
</dbReference>
<dbReference type="InterPro" id="IPR014312">
    <property type="entry name" value="Succ_DH_anchor"/>
</dbReference>
<proteinExistence type="predicted"/>
<comment type="subunit">
    <text evidence="5">Part of an enzyme complex containing four subunits: a flavoprotein, an iron-sulfur protein, plus two membrane-anchoring proteins, SdhC and SdhD.</text>
</comment>
<dbReference type="Proteomes" id="UP000281192">
    <property type="component" value="Chromosome"/>
</dbReference>
<evidence type="ECO:0000256" key="3">
    <source>
        <dbReference type="ARBA" id="ARBA00004141"/>
    </source>
</evidence>
<dbReference type="AlphaFoldDB" id="A0A2N5CRC2"/>
<evidence type="ECO:0000313" key="17">
    <source>
        <dbReference type="EMBL" id="AYV46194.1"/>
    </source>
</evidence>
<dbReference type="GO" id="GO:0020037">
    <property type="term" value="F:heme binding"/>
    <property type="evidence" value="ECO:0007669"/>
    <property type="project" value="InterPro"/>
</dbReference>
<comment type="pathway">
    <text evidence="4">Carbohydrate metabolism; tricarboxylic acid cycle.</text>
</comment>
<organism evidence="18 19">
    <name type="scientific">Caulobacter flavus</name>
    <dbReference type="NCBI Taxonomy" id="1679497"/>
    <lineage>
        <taxon>Bacteria</taxon>
        <taxon>Pseudomonadati</taxon>
        <taxon>Pseudomonadota</taxon>
        <taxon>Alphaproteobacteria</taxon>
        <taxon>Caulobacterales</taxon>
        <taxon>Caulobacteraceae</taxon>
        <taxon>Caulobacter</taxon>
    </lineage>
</organism>
<evidence type="ECO:0000256" key="16">
    <source>
        <dbReference type="SAM" id="Phobius"/>
    </source>
</evidence>
<dbReference type="OrthoDB" id="9809280at2"/>
<evidence type="ECO:0000256" key="6">
    <source>
        <dbReference type="ARBA" id="ARBA00019425"/>
    </source>
</evidence>
<keyword evidence="10 16" id="KW-0812">Transmembrane</keyword>
<dbReference type="NCBIfam" id="TIGR02968">
    <property type="entry name" value="succ_dehyd_anc"/>
    <property type="match status" value="1"/>
</dbReference>
<dbReference type="Gene3D" id="1.20.1300.10">
    <property type="entry name" value="Fumarate reductase/succinate dehydrogenase, transmembrane subunit"/>
    <property type="match status" value="1"/>
</dbReference>
<dbReference type="GO" id="GO:0046872">
    <property type="term" value="F:metal ion binding"/>
    <property type="evidence" value="ECO:0007669"/>
    <property type="project" value="UniProtKB-KW"/>
</dbReference>
<keyword evidence="8" id="KW-0816">Tricarboxylic acid cycle</keyword>